<evidence type="ECO:0000313" key="8">
    <source>
        <dbReference type="EMBL" id="KAK6316778.1"/>
    </source>
</evidence>
<dbReference type="Pfam" id="PF05672">
    <property type="entry name" value="MAP7"/>
    <property type="match status" value="1"/>
</dbReference>
<keyword evidence="4 6" id="KW-0175">Coiled coil</keyword>
<feature type="compositionally biased region" description="Polar residues" evidence="7">
    <location>
        <begin position="412"/>
        <end position="423"/>
    </location>
</feature>
<feature type="compositionally biased region" description="Polar residues" evidence="7">
    <location>
        <begin position="351"/>
        <end position="364"/>
    </location>
</feature>
<evidence type="ECO:0000256" key="1">
    <source>
        <dbReference type="ARBA" id="ARBA00004245"/>
    </source>
</evidence>
<dbReference type="EMBL" id="JAGTTL010000010">
    <property type="protein sequence ID" value="KAK6316778.1"/>
    <property type="molecule type" value="Genomic_DNA"/>
</dbReference>
<dbReference type="InterPro" id="IPR008604">
    <property type="entry name" value="MAP7_fam"/>
</dbReference>
<feature type="region of interest" description="Disordered" evidence="7">
    <location>
        <begin position="266"/>
        <end position="513"/>
    </location>
</feature>
<gene>
    <name evidence="8" type="ORF">J4Q44_G00121780</name>
</gene>
<feature type="compositionally biased region" description="Low complexity" evidence="7">
    <location>
        <begin position="290"/>
        <end position="299"/>
    </location>
</feature>
<comment type="caution">
    <text evidence="8">The sequence shown here is derived from an EMBL/GenBank/DDBJ whole genome shotgun (WGS) entry which is preliminary data.</text>
</comment>
<keyword evidence="5" id="KW-0206">Cytoskeleton</keyword>
<comment type="similarity">
    <text evidence="2">Belongs to the MAP7 family.</text>
</comment>
<feature type="compositionally biased region" description="Low complexity" evidence="7">
    <location>
        <begin position="64"/>
        <end position="81"/>
    </location>
</feature>
<evidence type="ECO:0000256" key="5">
    <source>
        <dbReference type="ARBA" id="ARBA00023212"/>
    </source>
</evidence>
<organism evidence="8 9">
    <name type="scientific">Coregonus suidteri</name>
    <dbReference type="NCBI Taxonomy" id="861788"/>
    <lineage>
        <taxon>Eukaryota</taxon>
        <taxon>Metazoa</taxon>
        <taxon>Chordata</taxon>
        <taxon>Craniata</taxon>
        <taxon>Vertebrata</taxon>
        <taxon>Euteleostomi</taxon>
        <taxon>Actinopterygii</taxon>
        <taxon>Neopterygii</taxon>
        <taxon>Teleostei</taxon>
        <taxon>Protacanthopterygii</taxon>
        <taxon>Salmoniformes</taxon>
        <taxon>Salmonidae</taxon>
        <taxon>Coregoninae</taxon>
        <taxon>Coregonus</taxon>
    </lineage>
</organism>
<name>A0AAN8LTU0_9TELE</name>
<evidence type="ECO:0000256" key="2">
    <source>
        <dbReference type="ARBA" id="ARBA00007525"/>
    </source>
</evidence>
<accession>A0AAN8LTU0</accession>
<feature type="coiled-coil region" evidence="6">
    <location>
        <begin position="135"/>
        <end position="184"/>
    </location>
</feature>
<feature type="region of interest" description="Disordered" evidence="7">
    <location>
        <begin position="643"/>
        <end position="677"/>
    </location>
</feature>
<feature type="compositionally biased region" description="Basic and acidic residues" evidence="7">
    <location>
        <begin position="449"/>
        <end position="478"/>
    </location>
</feature>
<proteinExistence type="inferred from homology"/>
<keyword evidence="9" id="KW-1185">Reference proteome</keyword>
<dbReference type="PANTHER" id="PTHR15073">
    <property type="entry name" value="MICROTUBULE-ASSOCIATED PROTEIN"/>
    <property type="match status" value="1"/>
</dbReference>
<evidence type="ECO:0000256" key="4">
    <source>
        <dbReference type="ARBA" id="ARBA00023054"/>
    </source>
</evidence>
<feature type="compositionally biased region" description="Polar residues" evidence="7">
    <location>
        <begin position="8"/>
        <end position="21"/>
    </location>
</feature>
<dbReference type="InterPro" id="IPR051483">
    <property type="entry name" value="MAP7_domain-containing"/>
</dbReference>
<feature type="compositionally biased region" description="Basic and acidic residues" evidence="7">
    <location>
        <begin position="399"/>
        <end position="411"/>
    </location>
</feature>
<reference evidence="8 9" key="1">
    <citation type="submission" date="2021-04" db="EMBL/GenBank/DDBJ databases">
        <authorList>
            <person name="De Guttry C."/>
            <person name="Zahm M."/>
            <person name="Klopp C."/>
            <person name="Cabau C."/>
            <person name="Louis A."/>
            <person name="Berthelot C."/>
            <person name="Parey E."/>
            <person name="Roest Crollius H."/>
            <person name="Montfort J."/>
            <person name="Robinson-Rechavi M."/>
            <person name="Bucao C."/>
            <person name="Bouchez O."/>
            <person name="Gislard M."/>
            <person name="Lluch J."/>
            <person name="Milhes M."/>
            <person name="Lampietro C."/>
            <person name="Lopez Roques C."/>
            <person name="Donnadieu C."/>
            <person name="Braasch I."/>
            <person name="Desvignes T."/>
            <person name="Postlethwait J."/>
            <person name="Bobe J."/>
            <person name="Wedekind C."/>
            <person name="Guiguen Y."/>
        </authorList>
    </citation>
    <scope>NUCLEOTIDE SEQUENCE [LARGE SCALE GENOMIC DNA]</scope>
    <source>
        <strain evidence="8">Cs_M1</strain>
        <tissue evidence="8">Blood</tissue>
    </source>
</reference>
<evidence type="ECO:0000313" key="9">
    <source>
        <dbReference type="Proteomes" id="UP001356427"/>
    </source>
</evidence>
<feature type="compositionally biased region" description="Low complexity" evidence="7">
    <location>
        <begin position="494"/>
        <end position="511"/>
    </location>
</feature>
<dbReference type="GO" id="GO:0000226">
    <property type="term" value="P:microtubule cytoskeleton organization"/>
    <property type="evidence" value="ECO:0007669"/>
    <property type="project" value="InterPro"/>
</dbReference>
<evidence type="ECO:0000256" key="3">
    <source>
        <dbReference type="ARBA" id="ARBA00022490"/>
    </source>
</evidence>
<dbReference type="Proteomes" id="UP001356427">
    <property type="component" value="Unassembled WGS sequence"/>
</dbReference>
<feature type="compositionally biased region" description="Basic and acidic residues" evidence="7">
    <location>
        <begin position="529"/>
        <end position="628"/>
    </location>
</feature>
<feature type="region of interest" description="Disordered" evidence="7">
    <location>
        <begin position="944"/>
        <end position="988"/>
    </location>
</feature>
<evidence type="ECO:0008006" key="10">
    <source>
        <dbReference type="Google" id="ProtNLM"/>
    </source>
</evidence>
<dbReference type="AlphaFoldDB" id="A0AAN8LTU0"/>
<sequence>MAEKAVNAASSGALTGLTQPSVAEKRSQSNGHGSPARVVLYPGSPAAKHNEVLSPPSVTEKRPQLNGLPSPLLLPGNNTNNHADVEGYLRTDDRMRLAKERREERDKGLAVREQAIREKERRALLQYERTVEERWRKLEEQRQKEELRRAAVEEKRRQRLEEEKERLEALMKRSLERSLQLEQRPKRWTWGGPGGAQGDSENAPLLASAFPHELAAPLPAASESAQRCHLNSVEYLMAHRLLTHTHSSMARCHSAADLHLPCHRYTAPCSPHRAPYRGSPSRADRRRLQGSAEESAGGSRSTPQTPKKERLRRERRTGSPATGSPVRRGESPAMFTRRSASPATPKLLPKSRTQSPCTVHQYHSSPIRHRPTTPVTDGNKKEDGQVEEAKGHNNINDRNVSKPETPVKRMSDIQSPEKYSQADTPEKKQANPETPEKRFPKTETPGKNLKGEISERKDSMTDTSDKKASKIDTPDKKMPKSTSSDLNADKSTEPSPVTPTGKGVVGTTNAEEASRLLAERRRLARVQKELEEKQRCEQEEEECLKVEQLRRRQAEVRARQEEEARRAEEEKSRQEDLRRRREEVEKQQREVREKGLQVQMDREKEEAEFQAQKDAERQRQEREILKLQEEEERQLRKKRIEEIMKRTRKSDENQEEMKQKEGQVETQPVSPPGEMQMNSKMNIETNAQVNVHENPKVKSQVNGQVAACVNKQDSALLKGQATDQVTPLKNVLEKGQDAKQVNGQGAAQALNQESVFVKGKVTSHVTKQESAQVNAKTTDQINQLKNTKRPDVPQVNVQVKKQEGTQVSSQATTQLKTQESTQVNVKLIRQGVQPNNLSLAPLPVGHLPPPLINLELLDVKSNGACDEVQSMEVSPVSKEELISIPEFSPVNEVQHNGMSNARALEDLLDLTGHVAYPKLSPMGSLGDCNKNLIEGLCSPGADSKLILHPQTSSTSSSQNPGMASHDGRSRGKSSALSDVIEDGSLCTS</sequence>
<evidence type="ECO:0000256" key="6">
    <source>
        <dbReference type="SAM" id="Coils"/>
    </source>
</evidence>
<feature type="compositionally biased region" description="Basic and acidic residues" evidence="7">
    <location>
        <begin position="643"/>
        <end position="663"/>
    </location>
</feature>
<dbReference type="GO" id="GO:0015630">
    <property type="term" value="C:microtubule cytoskeleton"/>
    <property type="evidence" value="ECO:0007669"/>
    <property type="project" value="InterPro"/>
</dbReference>
<evidence type="ECO:0000256" key="7">
    <source>
        <dbReference type="SAM" id="MobiDB-lite"/>
    </source>
</evidence>
<feature type="compositionally biased region" description="Basic and acidic residues" evidence="7">
    <location>
        <begin position="378"/>
        <end position="391"/>
    </location>
</feature>
<feature type="region of interest" description="Disordered" evidence="7">
    <location>
        <begin position="529"/>
        <end position="631"/>
    </location>
</feature>
<feature type="region of interest" description="Disordered" evidence="7">
    <location>
        <begin position="1"/>
        <end position="84"/>
    </location>
</feature>
<protein>
    <recommendedName>
        <fullName evidence="10">MAP7 domain-containing protein 2-like</fullName>
    </recommendedName>
</protein>
<keyword evidence="3" id="KW-0963">Cytoplasm</keyword>
<comment type="subcellular location">
    <subcellularLocation>
        <location evidence="1">Cytoplasm</location>
        <location evidence="1">Cytoskeleton</location>
    </subcellularLocation>
</comment>
<feature type="compositionally biased region" description="Basic and acidic residues" evidence="7">
    <location>
        <begin position="424"/>
        <end position="441"/>
    </location>
</feature>
<dbReference type="PANTHER" id="PTHR15073:SF3">
    <property type="entry name" value="MAP7 DOMAIN-CONTAINING PROTEIN 2"/>
    <property type="match status" value="1"/>
</dbReference>